<organism evidence="1 2">
    <name type="scientific">Umbra pygmaea</name>
    <name type="common">Eastern mudminnow</name>
    <dbReference type="NCBI Taxonomy" id="75934"/>
    <lineage>
        <taxon>Eukaryota</taxon>
        <taxon>Metazoa</taxon>
        <taxon>Chordata</taxon>
        <taxon>Craniata</taxon>
        <taxon>Vertebrata</taxon>
        <taxon>Euteleostomi</taxon>
        <taxon>Actinopterygii</taxon>
        <taxon>Neopterygii</taxon>
        <taxon>Teleostei</taxon>
        <taxon>Protacanthopterygii</taxon>
        <taxon>Esociformes</taxon>
        <taxon>Umbridae</taxon>
        <taxon>Umbra</taxon>
    </lineage>
</organism>
<comment type="caution">
    <text evidence="1">The sequence shown here is derived from an EMBL/GenBank/DDBJ whole genome shotgun (WGS) entry which is preliminary data.</text>
</comment>
<reference evidence="1 2" key="1">
    <citation type="submission" date="2024-06" db="EMBL/GenBank/DDBJ databases">
        <authorList>
            <person name="Pan Q."/>
            <person name="Wen M."/>
            <person name="Jouanno E."/>
            <person name="Zahm M."/>
            <person name="Klopp C."/>
            <person name="Cabau C."/>
            <person name="Louis A."/>
            <person name="Berthelot C."/>
            <person name="Parey E."/>
            <person name="Roest Crollius H."/>
            <person name="Montfort J."/>
            <person name="Robinson-Rechavi M."/>
            <person name="Bouchez O."/>
            <person name="Lampietro C."/>
            <person name="Lopez Roques C."/>
            <person name="Donnadieu C."/>
            <person name="Postlethwait J."/>
            <person name="Bobe J."/>
            <person name="Verreycken H."/>
            <person name="Guiguen Y."/>
        </authorList>
    </citation>
    <scope>NUCLEOTIDE SEQUENCE [LARGE SCALE GENOMIC DNA]</scope>
    <source>
        <strain evidence="1">Up_M1</strain>
        <tissue evidence="1">Testis</tissue>
    </source>
</reference>
<name>A0ABD0XKQ9_UMBPY</name>
<sequence>MPMTTSIPSNSRCAGDFPGTMTTSTWAFLIGSSCIILRNMSQLQAVSCVLYSIATPPPLSKTNLIVKETKKDVREHKNRTV</sequence>
<proteinExistence type="predicted"/>
<evidence type="ECO:0000313" key="1">
    <source>
        <dbReference type="EMBL" id="KAL1021994.1"/>
    </source>
</evidence>
<gene>
    <name evidence="1" type="ORF">UPYG_G00020860</name>
</gene>
<keyword evidence="2" id="KW-1185">Reference proteome</keyword>
<evidence type="ECO:0000313" key="2">
    <source>
        <dbReference type="Proteomes" id="UP001557470"/>
    </source>
</evidence>
<protein>
    <submittedName>
        <fullName evidence="1">Uncharacterized protein</fullName>
    </submittedName>
</protein>
<dbReference type="Proteomes" id="UP001557470">
    <property type="component" value="Unassembled WGS sequence"/>
</dbReference>
<accession>A0ABD0XKQ9</accession>
<dbReference type="AlphaFoldDB" id="A0ABD0XKQ9"/>
<dbReference type="EMBL" id="JAGEUA010000001">
    <property type="protein sequence ID" value="KAL1021994.1"/>
    <property type="molecule type" value="Genomic_DNA"/>
</dbReference>